<dbReference type="GO" id="GO:0044569">
    <property type="term" value="C:[Ni-Fe] hydrogenase complex"/>
    <property type="evidence" value="ECO:0007669"/>
    <property type="project" value="TreeGrafter"/>
</dbReference>
<dbReference type="GO" id="GO:0009375">
    <property type="term" value="C:ferredoxin hydrogenase complex"/>
    <property type="evidence" value="ECO:0007669"/>
    <property type="project" value="InterPro"/>
</dbReference>
<dbReference type="SUPFAM" id="SSF56770">
    <property type="entry name" value="HydA/Nqo6-like"/>
    <property type="match status" value="1"/>
</dbReference>
<comment type="caution">
    <text evidence="3">The sequence shown here is derived from an EMBL/GenBank/DDBJ whole genome shotgun (WGS) entry which is preliminary data.</text>
</comment>
<reference evidence="3" key="2">
    <citation type="journal article" date="2014" name="ISME J.">
        <title>Microbial stratification in low pH oxic and suboxic macroscopic growths along an acid mine drainage.</title>
        <authorList>
            <person name="Mendez-Garcia C."/>
            <person name="Mesa V."/>
            <person name="Sprenger R.R."/>
            <person name="Richter M."/>
            <person name="Diez M.S."/>
            <person name="Solano J."/>
            <person name="Bargiela R."/>
            <person name="Golyshina O.V."/>
            <person name="Manteca A."/>
            <person name="Ramos J.L."/>
            <person name="Gallego J.R."/>
            <person name="Llorente I."/>
            <person name="Martins Dos Santos V.A."/>
            <person name="Jensen O.N."/>
            <person name="Pelaez A.I."/>
            <person name="Sanchez J."/>
            <person name="Ferrer M."/>
        </authorList>
    </citation>
    <scope>NUCLEOTIDE SEQUENCE</scope>
</reference>
<accession>T1AED6</accession>
<feature type="domain" description="NADH:ubiquinone oxidoreductase-like 20kDa subunit" evidence="2">
    <location>
        <begin position="58"/>
        <end position="140"/>
    </location>
</feature>
<dbReference type="AlphaFoldDB" id="T1AED6"/>
<feature type="non-terminal residue" evidence="3">
    <location>
        <position position="159"/>
    </location>
</feature>
<evidence type="ECO:0000256" key="1">
    <source>
        <dbReference type="ARBA" id="ARBA00023002"/>
    </source>
</evidence>
<dbReference type="PANTHER" id="PTHR30013:SF7">
    <property type="entry name" value="HYDROGENASE-2 SMALL CHAIN"/>
    <property type="match status" value="1"/>
</dbReference>
<name>T1AED6_9ZZZZ</name>
<keyword evidence="1" id="KW-0560">Oxidoreductase</keyword>
<dbReference type="InterPro" id="IPR001821">
    <property type="entry name" value="NiFe_hydrogenase_ssu"/>
</dbReference>
<protein>
    <submittedName>
        <fullName evidence="3">Hydrogenase (NiFe) small subunit HydA</fullName>
    </submittedName>
</protein>
<proteinExistence type="predicted"/>
<reference evidence="3" key="1">
    <citation type="submission" date="2013-08" db="EMBL/GenBank/DDBJ databases">
        <authorList>
            <person name="Mendez C."/>
            <person name="Richter M."/>
            <person name="Ferrer M."/>
            <person name="Sanchez J."/>
        </authorList>
    </citation>
    <scope>NUCLEOTIDE SEQUENCE</scope>
</reference>
<dbReference type="EMBL" id="AUZY01009968">
    <property type="protein sequence ID" value="EQD40260.1"/>
    <property type="molecule type" value="Genomic_DNA"/>
</dbReference>
<dbReference type="GO" id="GO:0051536">
    <property type="term" value="F:iron-sulfur cluster binding"/>
    <property type="evidence" value="ECO:0007669"/>
    <property type="project" value="InterPro"/>
</dbReference>
<dbReference type="Gene3D" id="3.40.50.700">
    <property type="entry name" value="NADH:ubiquinone oxidoreductase-like, 20kDa subunit"/>
    <property type="match status" value="1"/>
</dbReference>
<feature type="non-terminal residue" evidence="3">
    <location>
        <position position="1"/>
    </location>
</feature>
<dbReference type="GO" id="GO:0008901">
    <property type="term" value="F:ferredoxin hydrogenase activity"/>
    <property type="evidence" value="ECO:0007669"/>
    <property type="project" value="InterPro"/>
</dbReference>
<dbReference type="Pfam" id="PF01058">
    <property type="entry name" value="Oxidored_q6"/>
    <property type="match status" value="1"/>
</dbReference>
<gene>
    <name evidence="3" type="ORF">B1B_14990</name>
</gene>
<dbReference type="GO" id="GO:0009055">
    <property type="term" value="F:electron transfer activity"/>
    <property type="evidence" value="ECO:0007669"/>
    <property type="project" value="TreeGrafter"/>
</dbReference>
<dbReference type="InterPro" id="IPR006137">
    <property type="entry name" value="NADH_UbQ_OxRdtase-like_20kDa"/>
</dbReference>
<dbReference type="PANTHER" id="PTHR30013">
    <property type="entry name" value="NIFE / NIFESE HYDROGENASE SMALL SUBUNIT FAMILY MEMBER"/>
    <property type="match status" value="1"/>
</dbReference>
<dbReference type="PRINTS" id="PR00614">
    <property type="entry name" value="NIHGNASESMLL"/>
</dbReference>
<evidence type="ECO:0000313" key="3">
    <source>
        <dbReference type="EMBL" id="EQD40260.1"/>
    </source>
</evidence>
<dbReference type="InterPro" id="IPR037024">
    <property type="entry name" value="NiFe_Hase_small_N_sf"/>
</dbReference>
<organism evidence="3">
    <name type="scientific">mine drainage metagenome</name>
    <dbReference type="NCBI Taxonomy" id="410659"/>
    <lineage>
        <taxon>unclassified sequences</taxon>
        <taxon>metagenomes</taxon>
        <taxon>ecological metagenomes</taxon>
    </lineage>
</organism>
<evidence type="ECO:0000259" key="2">
    <source>
        <dbReference type="Pfam" id="PF01058"/>
    </source>
</evidence>
<dbReference type="GO" id="GO:0016020">
    <property type="term" value="C:membrane"/>
    <property type="evidence" value="ECO:0007669"/>
    <property type="project" value="TreeGrafter"/>
</dbReference>
<dbReference type="GO" id="GO:0009061">
    <property type="term" value="P:anaerobic respiration"/>
    <property type="evidence" value="ECO:0007669"/>
    <property type="project" value="TreeGrafter"/>
</dbReference>
<sequence length="159" mass="17073">SNLMQDLERQGVSRREFLAFCASMAAILGMPKAASAAIAKAVESEKRPILVWLEFQDCAGNTESFLRSGHPTVAQILLDTISLNYHETLMVAAGDQAEAALEDTVAKHKGEYIALVEGSIPGDIDSGYCTIGGRSALDIAREVWRGSGGDGRRGHLRNL</sequence>